<evidence type="ECO:0000256" key="5">
    <source>
        <dbReference type="SAM" id="MobiDB-lite"/>
    </source>
</evidence>
<dbReference type="Gene3D" id="1.10.760.10">
    <property type="entry name" value="Cytochrome c-like domain"/>
    <property type="match status" value="1"/>
</dbReference>
<comment type="caution">
    <text evidence="7">The sequence shown here is derived from an EMBL/GenBank/DDBJ whole genome shotgun (WGS) entry which is preliminary data.</text>
</comment>
<keyword evidence="8" id="KW-1185">Reference proteome</keyword>
<evidence type="ECO:0000256" key="4">
    <source>
        <dbReference type="PROSITE-ProRule" id="PRU00433"/>
    </source>
</evidence>
<evidence type="ECO:0000313" key="7">
    <source>
        <dbReference type="EMBL" id="GGF78081.1"/>
    </source>
</evidence>
<dbReference type="EMBL" id="BMIV01000018">
    <property type="protein sequence ID" value="GGF78081.1"/>
    <property type="molecule type" value="Genomic_DNA"/>
</dbReference>
<feature type="region of interest" description="Disordered" evidence="5">
    <location>
        <begin position="30"/>
        <end position="50"/>
    </location>
</feature>
<protein>
    <submittedName>
        <fullName evidence="7">Cytochrome c-550 PedF</fullName>
    </submittedName>
</protein>
<gene>
    <name evidence="7" type="ORF">GCM10011402_33400</name>
</gene>
<organism evidence="7 8">
    <name type="scientific">Paracoccus acridae</name>
    <dbReference type="NCBI Taxonomy" id="1795310"/>
    <lineage>
        <taxon>Bacteria</taxon>
        <taxon>Pseudomonadati</taxon>
        <taxon>Pseudomonadota</taxon>
        <taxon>Alphaproteobacteria</taxon>
        <taxon>Rhodobacterales</taxon>
        <taxon>Paracoccaceae</taxon>
        <taxon>Paracoccus</taxon>
    </lineage>
</organism>
<dbReference type="Proteomes" id="UP000640509">
    <property type="component" value="Unassembled WGS sequence"/>
</dbReference>
<feature type="domain" description="Cytochrome c" evidence="6">
    <location>
        <begin position="63"/>
        <end position="145"/>
    </location>
</feature>
<evidence type="ECO:0000256" key="1">
    <source>
        <dbReference type="ARBA" id="ARBA00022617"/>
    </source>
</evidence>
<dbReference type="InterPro" id="IPR036909">
    <property type="entry name" value="Cyt_c-like_dom_sf"/>
</dbReference>
<keyword evidence="2 4" id="KW-0479">Metal-binding</keyword>
<dbReference type="PROSITE" id="PS51007">
    <property type="entry name" value="CYTC"/>
    <property type="match status" value="1"/>
</dbReference>
<accession>A0ABQ1VMV8</accession>
<sequence>MGDNAMRKATIWAGFGIILGAAAALGHGDTAPQSVDTTGLPELPQDMASENPWREADPAVLFKAVEVGAKGFNSNCARCHGLGAISGGLAPDLRYLEANAFGDEWYLDRILHGYEQNGAVKMPPFEGILNQQAIWAIRTYVETRADETAIAEQKEKLTELRDKLAAVAYDPATATALALELSAAGEGFETLSGAPRAVTPFDEAAWQLSSNPPHIKAAIETLSAAVRN</sequence>
<dbReference type="SUPFAM" id="SSF46626">
    <property type="entry name" value="Cytochrome c"/>
    <property type="match status" value="1"/>
</dbReference>
<evidence type="ECO:0000256" key="2">
    <source>
        <dbReference type="ARBA" id="ARBA00022723"/>
    </source>
</evidence>
<evidence type="ECO:0000256" key="3">
    <source>
        <dbReference type="ARBA" id="ARBA00023004"/>
    </source>
</evidence>
<keyword evidence="1 4" id="KW-0349">Heme</keyword>
<keyword evidence="3 4" id="KW-0408">Iron</keyword>
<dbReference type="InterPro" id="IPR030991">
    <property type="entry name" value="c550_proteobact"/>
</dbReference>
<proteinExistence type="predicted"/>
<dbReference type="NCBIfam" id="TIGR04494">
    <property type="entry name" value="c550_PedF"/>
    <property type="match status" value="1"/>
</dbReference>
<reference evidence="8" key="1">
    <citation type="journal article" date="2019" name="Int. J. Syst. Evol. Microbiol.">
        <title>The Global Catalogue of Microorganisms (GCM) 10K type strain sequencing project: providing services to taxonomists for standard genome sequencing and annotation.</title>
        <authorList>
            <consortium name="The Broad Institute Genomics Platform"/>
            <consortium name="The Broad Institute Genome Sequencing Center for Infectious Disease"/>
            <person name="Wu L."/>
            <person name="Ma J."/>
        </authorList>
    </citation>
    <scope>NUCLEOTIDE SEQUENCE [LARGE SCALE GENOMIC DNA]</scope>
    <source>
        <strain evidence="8">CGMCC 1.15419</strain>
    </source>
</reference>
<dbReference type="InterPro" id="IPR009056">
    <property type="entry name" value="Cyt_c-like_dom"/>
</dbReference>
<name>A0ABQ1VMV8_9RHOB</name>
<evidence type="ECO:0000313" key="8">
    <source>
        <dbReference type="Proteomes" id="UP000640509"/>
    </source>
</evidence>
<dbReference type="Pfam" id="PF13442">
    <property type="entry name" value="Cytochrome_CBB3"/>
    <property type="match status" value="1"/>
</dbReference>
<evidence type="ECO:0000259" key="6">
    <source>
        <dbReference type="PROSITE" id="PS51007"/>
    </source>
</evidence>